<evidence type="ECO:0000256" key="1">
    <source>
        <dbReference type="SAM" id="MobiDB-lite"/>
    </source>
</evidence>
<dbReference type="Pfam" id="PF13417">
    <property type="entry name" value="GST_N_3"/>
    <property type="match status" value="1"/>
</dbReference>
<reference evidence="3" key="1">
    <citation type="submission" date="2020-01" db="EMBL/GenBank/DDBJ databases">
        <authorList>
            <consortium name="DOE Joint Genome Institute"/>
            <person name="Haridas S."/>
            <person name="Albert R."/>
            <person name="Binder M."/>
            <person name="Bloem J."/>
            <person name="Labutti K."/>
            <person name="Salamov A."/>
            <person name="Andreopoulos B."/>
            <person name="Baker S.E."/>
            <person name="Barry K."/>
            <person name="Bills G."/>
            <person name="Bluhm B.H."/>
            <person name="Cannon C."/>
            <person name="Castanera R."/>
            <person name="Culley D.E."/>
            <person name="Daum C."/>
            <person name="Ezra D."/>
            <person name="Gonzalez J.B."/>
            <person name="Henrissat B."/>
            <person name="Kuo A."/>
            <person name="Liang C."/>
            <person name="Lipzen A."/>
            <person name="Lutzoni F."/>
            <person name="Magnuson J."/>
            <person name="Mondo S."/>
            <person name="Nolan M."/>
            <person name="Ohm R."/>
            <person name="Pangilinan J."/>
            <person name="Park H.-J."/>
            <person name="Ramirez L."/>
            <person name="Alfaro M."/>
            <person name="Sun H."/>
            <person name="Tritt A."/>
            <person name="Yoshinaga Y."/>
            <person name="Zwiers L.-H."/>
            <person name="Turgeon B.G."/>
            <person name="Goodwin S.B."/>
            <person name="Spatafora J.W."/>
            <person name="Crous P.W."/>
            <person name="Grigoriev I.V."/>
        </authorList>
    </citation>
    <scope>NUCLEOTIDE SEQUENCE</scope>
    <source>
        <strain evidence="3">IPT5</strain>
    </source>
</reference>
<feature type="domain" description="GST N-terminal" evidence="2">
    <location>
        <begin position="450"/>
        <end position="529"/>
    </location>
</feature>
<dbReference type="PROSITE" id="PS50404">
    <property type="entry name" value="GST_NTER"/>
    <property type="match status" value="1"/>
</dbReference>
<dbReference type="SFLD" id="SFLDG00358">
    <property type="entry name" value="Main_(cytGST)"/>
    <property type="match status" value="1"/>
</dbReference>
<protein>
    <recommendedName>
        <fullName evidence="2">GST N-terminal domain-containing protein</fullName>
    </recommendedName>
</protein>
<feature type="region of interest" description="Disordered" evidence="1">
    <location>
        <begin position="377"/>
        <end position="401"/>
    </location>
</feature>
<feature type="region of interest" description="Disordered" evidence="1">
    <location>
        <begin position="47"/>
        <end position="135"/>
    </location>
</feature>
<evidence type="ECO:0000313" key="3">
    <source>
        <dbReference type="EMBL" id="KAF2856185.1"/>
    </source>
</evidence>
<dbReference type="PANTHER" id="PTHR43968:SF6">
    <property type="entry name" value="GLUTATHIONE S-TRANSFERASE OMEGA"/>
    <property type="match status" value="1"/>
</dbReference>
<feature type="region of interest" description="Disordered" evidence="1">
    <location>
        <begin position="243"/>
        <end position="264"/>
    </location>
</feature>
<dbReference type="AlphaFoldDB" id="A0A6A7BNS9"/>
<dbReference type="InterPro" id="IPR050983">
    <property type="entry name" value="GST_Omega/HSP26"/>
</dbReference>
<name>A0A6A7BNS9_9PLEO</name>
<organism evidence="3 4">
    <name type="scientific">Plenodomus tracheiphilus IPT5</name>
    <dbReference type="NCBI Taxonomy" id="1408161"/>
    <lineage>
        <taxon>Eukaryota</taxon>
        <taxon>Fungi</taxon>
        <taxon>Dikarya</taxon>
        <taxon>Ascomycota</taxon>
        <taxon>Pezizomycotina</taxon>
        <taxon>Dothideomycetes</taxon>
        <taxon>Pleosporomycetidae</taxon>
        <taxon>Pleosporales</taxon>
        <taxon>Pleosporineae</taxon>
        <taxon>Leptosphaeriaceae</taxon>
        <taxon>Plenodomus</taxon>
    </lineage>
</organism>
<dbReference type="InterPro" id="IPR036249">
    <property type="entry name" value="Thioredoxin-like_sf"/>
</dbReference>
<dbReference type="SFLD" id="SFLDS00019">
    <property type="entry name" value="Glutathione_Transferase_(cytos"/>
    <property type="match status" value="1"/>
</dbReference>
<feature type="region of interest" description="Disordered" evidence="1">
    <location>
        <begin position="1"/>
        <end position="32"/>
    </location>
</feature>
<dbReference type="InterPro" id="IPR004045">
    <property type="entry name" value="Glutathione_S-Trfase_N"/>
</dbReference>
<dbReference type="SUPFAM" id="SSF47616">
    <property type="entry name" value="GST C-terminal domain-like"/>
    <property type="match status" value="1"/>
</dbReference>
<dbReference type="CDD" id="cd00299">
    <property type="entry name" value="GST_C_family"/>
    <property type="match status" value="1"/>
</dbReference>
<dbReference type="GO" id="GO:0005737">
    <property type="term" value="C:cytoplasm"/>
    <property type="evidence" value="ECO:0007669"/>
    <property type="project" value="TreeGrafter"/>
</dbReference>
<accession>A0A6A7BNS9</accession>
<evidence type="ECO:0000259" key="2">
    <source>
        <dbReference type="PROSITE" id="PS50404"/>
    </source>
</evidence>
<feature type="compositionally biased region" description="Gly residues" evidence="1">
    <location>
        <begin position="377"/>
        <end position="387"/>
    </location>
</feature>
<dbReference type="SUPFAM" id="SSF52833">
    <property type="entry name" value="Thioredoxin-like"/>
    <property type="match status" value="1"/>
</dbReference>
<proteinExistence type="predicted"/>
<dbReference type="EMBL" id="MU006289">
    <property type="protein sequence ID" value="KAF2856185.1"/>
    <property type="molecule type" value="Genomic_DNA"/>
</dbReference>
<dbReference type="InterPro" id="IPR040079">
    <property type="entry name" value="Glutathione_S-Trfase"/>
</dbReference>
<dbReference type="Gene3D" id="1.20.1050.10">
    <property type="match status" value="1"/>
</dbReference>
<dbReference type="PANTHER" id="PTHR43968">
    <property type="match status" value="1"/>
</dbReference>
<dbReference type="OrthoDB" id="4951845at2759"/>
<dbReference type="Pfam" id="PF13410">
    <property type="entry name" value="GST_C_2"/>
    <property type="match status" value="1"/>
</dbReference>
<keyword evidence="4" id="KW-1185">Reference proteome</keyword>
<sequence>MQQSSPVLQQQLHPGALHTLHQSPDGTLYPQQTLPELQNLHTHDVYQAQQQQQPYALSGPPPPPAHALSVHQYEQHGLPPSASFPPYPATYQHATSPRFVNAPPPPLQGPAQHYHSPQPPTPLPQRPIQQLPLPPPLPILTLPQSAPRHIEHAQPVLQPDAPEGDESPFTNHGQFQGLKLIPNPPDLDSWRERLFNVDDMITLTEEEFQTYFPHIDNVYSHRSTQRHKRKRFVSHYWDCRLKGRPPGTKKSTDPDKKKRKRVARERDLCDVKIKITEFFDQREYEEQLGQRPPGASELDPTNPLTAGISASMGGNTGQTQTFYGQQHQMLQQQQVGGWDMPPNLGQPGMSMPQYAPGPPLPPDPPARKFYTFQRVNGNGGNGKGDGVAGPHKHSLEESDRVKKNSVLRWQAKMEKDDRKKVQGGDATKKTYHKKATGNALTTVKNHSKDDELKLYGSAFCPFVQRVWISLEHKRLPYQYIEVDPYKKPQSLLDVNPRGLVPALRHGPTWSTHESTVIMEYLEDLAAGPPLLPLEAQSRATSRLWTDHINRHIIPFFYKLLQAQSQPDQIKHATELRTQIGKLVDVADPQGPFFLGPQMSFVDVQIAPWALRLKRVLVPYRGWPEAEEGSRWRKWVDAIEGERSVRMTTSTDELYLDSYERYAENRPGTSLLADAVNSGRVLP</sequence>
<dbReference type="Proteomes" id="UP000799423">
    <property type="component" value="Unassembled WGS sequence"/>
</dbReference>
<dbReference type="CDD" id="cd00570">
    <property type="entry name" value="GST_N_family"/>
    <property type="match status" value="1"/>
</dbReference>
<dbReference type="InterPro" id="IPR036282">
    <property type="entry name" value="Glutathione-S-Trfase_C_sf"/>
</dbReference>
<dbReference type="Gene3D" id="3.40.30.10">
    <property type="entry name" value="Glutaredoxin"/>
    <property type="match status" value="1"/>
</dbReference>
<evidence type="ECO:0000313" key="4">
    <source>
        <dbReference type="Proteomes" id="UP000799423"/>
    </source>
</evidence>
<gene>
    <name evidence="3" type="ORF">T440DRAFT_383910</name>
</gene>
<feature type="compositionally biased region" description="Polar residues" evidence="1">
    <location>
        <begin position="20"/>
        <end position="32"/>
    </location>
</feature>
<feature type="compositionally biased region" description="Polar residues" evidence="1">
    <location>
        <begin position="1"/>
        <end position="12"/>
    </location>
</feature>